<evidence type="ECO:0000256" key="1">
    <source>
        <dbReference type="SAM" id="MobiDB-lite"/>
    </source>
</evidence>
<reference evidence="3" key="1">
    <citation type="journal article" date="2014" name="Proc. Natl. Acad. Sci. U.S.A.">
        <title>Extensive sampling of basidiomycete genomes demonstrates inadequacy of the white-rot/brown-rot paradigm for wood decay fungi.</title>
        <authorList>
            <person name="Riley R."/>
            <person name="Salamov A.A."/>
            <person name="Brown D.W."/>
            <person name="Nagy L.G."/>
            <person name="Floudas D."/>
            <person name="Held B.W."/>
            <person name="Levasseur A."/>
            <person name="Lombard V."/>
            <person name="Morin E."/>
            <person name="Otillar R."/>
            <person name="Lindquist E.A."/>
            <person name="Sun H."/>
            <person name="LaButti K.M."/>
            <person name="Schmutz J."/>
            <person name="Jabbour D."/>
            <person name="Luo H."/>
            <person name="Baker S.E."/>
            <person name="Pisabarro A.G."/>
            <person name="Walton J.D."/>
            <person name="Blanchette R.A."/>
            <person name="Henrissat B."/>
            <person name="Martin F."/>
            <person name="Cullen D."/>
            <person name="Hibbett D.S."/>
            <person name="Grigoriev I.V."/>
        </authorList>
    </citation>
    <scope>NUCLEOTIDE SEQUENCE [LARGE SCALE GENOMIC DNA]</scope>
    <source>
        <strain evidence="3">FD-172 SS1</strain>
    </source>
</reference>
<dbReference type="EMBL" id="KL198045">
    <property type="protein sequence ID" value="KDQ13197.1"/>
    <property type="molecule type" value="Genomic_DNA"/>
</dbReference>
<keyword evidence="3" id="KW-1185">Reference proteome</keyword>
<accession>A0A067MMT1</accession>
<protein>
    <submittedName>
        <fullName evidence="2">Uncharacterized protein</fullName>
    </submittedName>
</protein>
<dbReference type="HOGENOM" id="CLU_997460_0_0_1"/>
<gene>
    <name evidence="2" type="ORF">BOTBODRAFT_188716</name>
</gene>
<name>A0A067MMT1_BOTB1</name>
<feature type="compositionally biased region" description="Pro residues" evidence="1">
    <location>
        <begin position="76"/>
        <end position="86"/>
    </location>
</feature>
<evidence type="ECO:0000313" key="3">
    <source>
        <dbReference type="Proteomes" id="UP000027195"/>
    </source>
</evidence>
<proteinExistence type="predicted"/>
<feature type="region of interest" description="Disordered" evidence="1">
    <location>
        <begin position="1"/>
        <end position="115"/>
    </location>
</feature>
<dbReference type="AlphaFoldDB" id="A0A067MMT1"/>
<organism evidence="2 3">
    <name type="scientific">Botryobasidium botryosum (strain FD-172 SS1)</name>
    <dbReference type="NCBI Taxonomy" id="930990"/>
    <lineage>
        <taxon>Eukaryota</taxon>
        <taxon>Fungi</taxon>
        <taxon>Dikarya</taxon>
        <taxon>Basidiomycota</taxon>
        <taxon>Agaricomycotina</taxon>
        <taxon>Agaricomycetes</taxon>
        <taxon>Cantharellales</taxon>
        <taxon>Botryobasidiaceae</taxon>
        <taxon>Botryobasidium</taxon>
    </lineage>
</organism>
<evidence type="ECO:0000313" key="2">
    <source>
        <dbReference type="EMBL" id="KDQ13197.1"/>
    </source>
</evidence>
<dbReference type="InParanoid" id="A0A067MMT1"/>
<sequence length="279" mass="30018">MASSTRPPLARGHTTPIYERRNPATDPPGLRLPSLPEVPDHAYHPRPPGSSSSETTRRVLSADDVIHTTTSRRPSPRLPLPLPTPHPHAHAFPNGIFSPGYDHSSANSSHAPPRAAGSYFPSPMAPSISTPVPATNTNVPHCRVSNTVPYPQHSAVKMEIETSRTEHVLYAPIGPGFSSDFFCAIPYSLSRSHPDPALFCPACPSTLPSASPFDSPGLSRLSRPSNLGGPYAPIDHLIKLSPYPLPPSAIPIRQQMRTRIAAISQIASRSQPKRETSCS</sequence>
<dbReference type="Proteomes" id="UP000027195">
    <property type="component" value="Unassembled WGS sequence"/>
</dbReference>
<feature type="compositionally biased region" description="Basic and acidic residues" evidence="1">
    <location>
        <begin position="55"/>
        <end position="66"/>
    </location>
</feature>